<dbReference type="FunFam" id="2.60.40.10:FF:000032">
    <property type="entry name" value="palladin isoform X1"/>
    <property type="match status" value="1"/>
</dbReference>
<dbReference type="InterPro" id="IPR036179">
    <property type="entry name" value="Ig-like_dom_sf"/>
</dbReference>
<dbReference type="InterPro" id="IPR013783">
    <property type="entry name" value="Ig-like_fold"/>
</dbReference>
<dbReference type="GO" id="GO:0007411">
    <property type="term" value="P:axon guidance"/>
    <property type="evidence" value="ECO:0007669"/>
    <property type="project" value="TreeGrafter"/>
</dbReference>
<keyword evidence="2" id="KW-1015">Disulfide bond</keyword>
<dbReference type="FunFam" id="2.60.40.10:FF:001529">
    <property type="entry name" value="Cell adhesion molecule"/>
    <property type="match status" value="1"/>
</dbReference>
<dbReference type="SUPFAM" id="SSF48726">
    <property type="entry name" value="Immunoglobulin"/>
    <property type="match status" value="6"/>
</dbReference>
<dbReference type="PANTHER" id="PTHR44170">
    <property type="entry name" value="PROTEIN SIDEKICK"/>
    <property type="match status" value="1"/>
</dbReference>
<gene>
    <name evidence="4" type="ORF">CTOB1V02_LOCUS1765</name>
</gene>
<dbReference type="Gene3D" id="2.60.40.10">
    <property type="entry name" value="Immunoglobulins"/>
    <property type="match status" value="10"/>
</dbReference>
<dbReference type="PROSITE" id="PS50835">
    <property type="entry name" value="IG_LIKE"/>
    <property type="match status" value="6"/>
</dbReference>
<dbReference type="EMBL" id="OB660254">
    <property type="protein sequence ID" value="CAD7223786.1"/>
    <property type="molecule type" value="Genomic_DNA"/>
</dbReference>
<dbReference type="SMART" id="SM00034">
    <property type="entry name" value="CLECT"/>
    <property type="match status" value="1"/>
</dbReference>
<sequence length="1411" mass="161619">MAGIVALLSGFSFVIFLVSSVHSQQNTVIDQTFQSNQDQIFPANQGNRFANQQQTQNTNDPRFSQTQSFNRNRNQDLIFQNQDSTFRNQDQTFRNQDRTFRNQDQTFRNQDQTFQNQNQGFLNQDQTFRNQGQTFRNQVQPTREQDRFLQSQQDIDRRFQSQTDQRNFQGITGNRNDINDELRRLRDRDRGSTQSFSRYRDEEIPCPPHWVPFRSSCYWFKSLKKTREDAQVDCQSYSAELVSISDVQEHVFLVETFRQNFTRRDKWYLSARLQGDNSWVNDDGTTLSVLREVFQPEFPQNQFAPIDRNYLVYSFFEPEYRWSLERVTGRDPYRYVCEIPKSQISTYVNRDRDMEFGDFVEDLRYLPRGPKITSQPMDAVFDLTLSGSRNYITMTCLADAFPYPSYSWFKEDYVDGKIQPVKMEPLVKDKVILSGGTLIVRDPDQVEDRGRYFCQASNKYGVVRSDSALLSFGYVGEFNLKRGTETGKRNWGKAIYCDPPQAYPELSYYWARDFWPNTVEEDKRTFVSFDGHLYFSYLDNIDAGRYSCNVQTNVSSVGKRGPFFYLIVKPSQNYQQVKFPNNFPKAFPEAPIAGQDVRLECMAFGYPVPTYNWTRRYGAIPRKAFNLNYDRVLIIPRVSVDDEGEYICNAYNQKVSIEESVTLTIQARPTFTVPLADMHMDKGDDLTWICEAFGIPDVTYTWYKNGQKLLLDNSTDPRDLGRYEIRDNVLIIRGLSEQRDVGMYQCEASNQLGSSFSSGQLRVLTFAPSFSKHPLEVETLAGEGGNVTIQCRPEAAPMPRQFKWLKDLYNIGSSRGRIRVMLNGDLFIEGITLNDEGRYTCIAQNEFGEAQSTGRLVVLRPPVILQGPVKSRTAAMGEQLVIPCQAVAERSLDLSYIWEHNELELPVVEEIVWRRIPHDKYVLRDGGNLVVTNLTLADAGIFRCTAVTAVGKAYAEGELIVQGPPGPPGGIAPLETSQRSVLLKWTDGVSNGYPITGYRVEGRTNWNQAWLVVADHVQAEDVNRRLNTKQARLKDVLSPWSSYEFRVSAYNLLGLGQPSVPSPLTNTLTDVPYAVVPNVTGGGGNVGDLTIRWTPLSPQEHNAPGIHYKLFWRQAPEFGEETEFQDVDAGNTDFYVVRIPEQYFYTKYQVQVQPWNTAGAGNKSAIYTIYSAEGMPQVAPRETGARAFNSTCLNVSWVPIEETRDSIRGQLIGYRIKYWREVDKERTALYYLSRSTQPWALVVGLQPNTYYWVRAMAYNSAGQGPESERFLERTFKLAPIKPPNAVKVEGINPRTVRVTWRYVSITSQEEPLLGYKVLYWEAAQDISSAREVVVPLGGDLEAWITDLTPGKLYRLRVLAYSLGGWGKMSSPAWEFQMGNPESLRDSGTEFRWSSVLLLFSLAMSLLLAFPM</sequence>
<protein>
    <submittedName>
        <fullName evidence="4">Uncharacterized protein</fullName>
    </submittedName>
</protein>
<dbReference type="SUPFAM" id="SSF56436">
    <property type="entry name" value="C-type lectin-like"/>
    <property type="match status" value="1"/>
</dbReference>
<dbReference type="CDD" id="cd00063">
    <property type="entry name" value="FN3"/>
    <property type="match status" value="4"/>
</dbReference>
<dbReference type="Pfam" id="PF13927">
    <property type="entry name" value="Ig_3"/>
    <property type="match status" value="4"/>
</dbReference>
<keyword evidence="1" id="KW-0677">Repeat</keyword>
<dbReference type="InterPro" id="IPR003599">
    <property type="entry name" value="Ig_sub"/>
</dbReference>
<dbReference type="Gene3D" id="3.10.100.10">
    <property type="entry name" value="Mannose-Binding Protein A, subunit A"/>
    <property type="match status" value="1"/>
</dbReference>
<dbReference type="InterPro" id="IPR016187">
    <property type="entry name" value="CTDL_fold"/>
</dbReference>
<name>A0A7R8W4Y6_9CRUS</name>
<dbReference type="InterPro" id="IPR036116">
    <property type="entry name" value="FN3_sf"/>
</dbReference>
<reference evidence="4" key="1">
    <citation type="submission" date="2020-11" db="EMBL/GenBank/DDBJ databases">
        <authorList>
            <person name="Tran Van P."/>
        </authorList>
    </citation>
    <scope>NUCLEOTIDE SEQUENCE</scope>
</reference>
<dbReference type="InterPro" id="IPR003961">
    <property type="entry name" value="FN3_dom"/>
</dbReference>
<dbReference type="InterPro" id="IPR016186">
    <property type="entry name" value="C-type_lectin-like/link_sf"/>
</dbReference>
<dbReference type="PROSITE" id="PS50853">
    <property type="entry name" value="FN3"/>
    <property type="match status" value="4"/>
</dbReference>
<dbReference type="SMART" id="SM00408">
    <property type="entry name" value="IGc2"/>
    <property type="match status" value="5"/>
</dbReference>
<dbReference type="Pfam" id="PF00041">
    <property type="entry name" value="fn3"/>
    <property type="match status" value="3"/>
</dbReference>
<evidence type="ECO:0000256" key="2">
    <source>
        <dbReference type="ARBA" id="ARBA00023157"/>
    </source>
</evidence>
<dbReference type="SMART" id="SM00060">
    <property type="entry name" value="FN3"/>
    <property type="match status" value="4"/>
</dbReference>
<dbReference type="FunFam" id="2.60.40.10:FF:000035">
    <property type="entry name" value="Contactin 1"/>
    <property type="match status" value="1"/>
</dbReference>
<dbReference type="OrthoDB" id="3666223at2759"/>
<dbReference type="GO" id="GO:0005886">
    <property type="term" value="C:plasma membrane"/>
    <property type="evidence" value="ECO:0007669"/>
    <property type="project" value="TreeGrafter"/>
</dbReference>
<dbReference type="InterPro" id="IPR001304">
    <property type="entry name" value="C-type_lectin-like"/>
</dbReference>
<dbReference type="SMART" id="SM00409">
    <property type="entry name" value="IG"/>
    <property type="match status" value="5"/>
</dbReference>
<evidence type="ECO:0000256" key="1">
    <source>
        <dbReference type="ARBA" id="ARBA00022737"/>
    </source>
</evidence>
<proteinExistence type="predicted"/>
<accession>A0A7R8W4Y6</accession>
<dbReference type="GO" id="GO:0098609">
    <property type="term" value="P:cell-cell adhesion"/>
    <property type="evidence" value="ECO:0007669"/>
    <property type="project" value="TreeGrafter"/>
</dbReference>
<organism evidence="4">
    <name type="scientific">Cyprideis torosa</name>
    <dbReference type="NCBI Taxonomy" id="163714"/>
    <lineage>
        <taxon>Eukaryota</taxon>
        <taxon>Metazoa</taxon>
        <taxon>Ecdysozoa</taxon>
        <taxon>Arthropoda</taxon>
        <taxon>Crustacea</taxon>
        <taxon>Oligostraca</taxon>
        <taxon>Ostracoda</taxon>
        <taxon>Podocopa</taxon>
        <taxon>Podocopida</taxon>
        <taxon>Cytherocopina</taxon>
        <taxon>Cytheroidea</taxon>
        <taxon>Cytherideidae</taxon>
        <taxon>Cyprideis</taxon>
    </lineage>
</organism>
<dbReference type="InterPro" id="IPR007110">
    <property type="entry name" value="Ig-like_dom"/>
</dbReference>
<evidence type="ECO:0000256" key="3">
    <source>
        <dbReference type="ARBA" id="ARBA00023319"/>
    </source>
</evidence>
<dbReference type="PANTHER" id="PTHR44170:SF6">
    <property type="entry name" value="CONTACTIN"/>
    <property type="match status" value="1"/>
</dbReference>
<dbReference type="InterPro" id="IPR003598">
    <property type="entry name" value="Ig_sub2"/>
</dbReference>
<keyword evidence="3" id="KW-0393">Immunoglobulin domain</keyword>
<dbReference type="SUPFAM" id="SSF49265">
    <property type="entry name" value="Fibronectin type III"/>
    <property type="match status" value="2"/>
</dbReference>
<evidence type="ECO:0000313" key="4">
    <source>
        <dbReference type="EMBL" id="CAD7223786.1"/>
    </source>
</evidence>
<dbReference type="GO" id="GO:0030424">
    <property type="term" value="C:axon"/>
    <property type="evidence" value="ECO:0007669"/>
    <property type="project" value="TreeGrafter"/>
</dbReference>